<dbReference type="Pfam" id="PF07331">
    <property type="entry name" value="TctB"/>
    <property type="match status" value="1"/>
</dbReference>
<evidence type="ECO:0000256" key="1">
    <source>
        <dbReference type="SAM" id="Phobius"/>
    </source>
</evidence>
<sequence>MAALNRHLISHYLPGAIVVAAGLAIALVAGTYPLGSLLRPGPGFFPMVVAVLLALLGLGVLGEAFAARRAAAPPQQPFPWRAVLCTCAAVLAFAFSVERIGFIPAACLLIAITAFAEPQRSWPRLAIVALFIAVFGSIVFIWGLGLPLNTFGAS</sequence>
<feature type="transmembrane region" description="Helical" evidence="1">
    <location>
        <begin position="125"/>
        <end position="145"/>
    </location>
</feature>
<reference evidence="3 4" key="1">
    <citation type="submission" date="2019-10" db="EMBL/GenBank/DDBJ databases">
        <title>Pseudopuniceibacterium sp. HQ09 islated from Antarctica.</title>
        <authorList>
            <person name="Liao L."/>
            <person name="Su S."/>
            <person name="Chen B."/>
            <person name="Yu Y."/>
        </authorList>
    </citation>
    <scope>NUCLEOTIDE SEQUENCE [LARGE SCALE GENOMIC DNA]</scope>
    <source>
        <strain evidence="3 4">HQ09</strain>
    </source>
</reference>
<keyword evidence="4" id="KW-1185">Reference proteome</keyword>
<dbReference type="InterPro" id="IPR009936">
    <property type="entry name" value="DUF1468"/>
</dbReference>
<feature type="domain" description="DUF1468" evidence="2">
    <location>
        <begin position="17"/>
        <end position="148"/>
    </location>
</feature>
<protein>
    <recommendedName>
        <fullName evidence="2">DUF1468 domain-containing protein</fullName>
    </recommendedName>
</protein>
<feature type="transmembrane region" description="Helical" evidence="1">
    <location>
        <begin position="101"/>
        <end position="118"/>
    </location>
</feature>
<accession>A0A7L9WQ36</accession>
<organism evidence="3 4">
    <name type="scientific">Pseudooceanicola spongiae</name>
    <dbReference type="NCBI Taxonomy" id="2613965"/>
    <lineage>
        <taxon>Bacteria</taxon>
        <taxon>Pseudomonadati</taxon>
        <taxon>Pseudomonadota</taxon>
        <taxon>Alphaproteobacteria</taxon>
        <taxon>Rhodobacterales</taxon>
        <taxon>Paracoccaceae</taxon>
        <taxon>Pseudooceanicola</taxon>
    </lineage>
</organism>
<feature type="transmembrane region" description="Helical" evidence="1">
    <location>
        <begin position="44"/>
        <end position="66"/>
    </location>
</feature>
<evidence type="ECO:0000259" key="2">
    <source>
        <dbReference type="Pfam" id="PF07331"/>
    </source>
</evidence>
<name>A0A7L9WQ36_9RHOB</name>
<dbReference type="KEGG" id="pshq:F3W81_17035"/>
<dbReference type="AlphaFoldDB" id="A0A7L9WQ36"/>
<keyword evidence="1" id="KW-0472">Membrane</keyword>
<evidence type="ECO:0000313" key="3">
    <source>
        <dbReference type="EMBL" id="QOL82379.1"/>
    </source>
</evidence>
<dbReference type="EMBL" id="CP045201">
    <property type="protein sequence ID" value="QOL82379.1"/>
    <property type="molecule type" value="Genomic_DNA"/>
</dbReference>
<keyword evidence="1" id="KW-0812">Transmembrane</keyword>
<proteinExistence type="predicted"/>
<feature type="transmembrane region" description="Helical" evidence="1">
    <location>
        <begin position="12"/>
        <end position="32"/>
    </location>
</feature>
<dbReference type="Proteomes" id="UP000594118">
    <property type="component" value="Chromosome"/>
</dbReference>
<keyword evidence="1" id="KW-1133">Transmembrane helix</keyword>
<evidence type="ECO:0000313" key="4">
    <source>
        <dbReference type="Proteomes" id="UP000594118"/>
    </source>
</evidence>
<gene>
    <name evidence="3" type="ORF">F3W81_17035</name>
</gene>
<feature type="transmembrane region" description="Helical" evidence="1">
    <location>
        <begin position="78"/>
        <end position="95"/>
    </location>
</feature>